<comment type="caution">
    <text evidence="2">The sequence shown here is derived from an EMBL/GenBank/DDBJ whole genome shotgun (WGS) entry which is preliminary data.</text>
</comment>
<proteinExistence type="predicted"/>
<keyword evidence="1" id="KW-0812">Transmembrane</keyword>
<accession>A0ABN1RUU3</accession>
<reference evidence="2 3" key="1">
    <citation type="journal article" date="2019" name="Int. J. Syst. Evol. Microbiol.">
        <title>The Global Catalogue of Microorganisms (GCM) 10K type strain sequencing project: providing services to taxonomists for standard genome sequencing and annotation.</title>
        <authorList>
            <consortium name="The Broad Institute Genomics Platform"/>
            <consortium name="The Broad Institute Genome Sequencing Center for Infectious Disease"/>
            <person name="Wu L."/>
            <person name="Ma J."/>
        </authorList>
    </citation>
    <scope>NUCLEOTIDE SEQUENCE [LARGE SCALE GENOMIC DNA]</scope>
    <source>
        <strain evidence="2 3">JCM 10696</strain>
    </source>
</reference>
<evidence type="ECO:0000313" key="3">
    <source>
        <dbReference type="Proteomes" id="UP001500665"/>
    </source>
</evidence>
<keyword evidence="3" id="KW-1185">Reference proteome</keyword>
<dbReference type="Proteomes" id="UP001500665">
    <property type="component" value="Unassembled WGS sequence"/>
</dbReference>
<name>A0ABN1RUU3_9ACTN</name>
<gene>
    <name evidence="2" type="ORF">GCM10009550_62470</name>
</gene>
<evidence type="ECO:0000256" key="1">
    <source>
        <dbReference type="SAM" id="Phobius"/>
    </source>
</evidence>
<feature type="transmembrane region" description="Helical" evidence="1">
    <location>
        <begin position="132"/>
        <end position="150"/>
    </location>
</feature>
<feature type="transmembrane region" description="Helical" evidence="1">
    <location>
        <begin position="162"/>
        <end position="182"/>
    </location>
</feature>
<feature type="transmembrane region" description="Helical" evidence="1">
    <location>
        <begin position="20"/>
        <end position="40"/>
    </location>
</feature>
<sequence length="194" mass="20350">MTEQAKLKRIRYVTAHFEILQGLAVLPAILWCALAMGWAAGWVDGWAPLAGAFVAVAATGAAVVHYRRVYGQVRPHAGGTHETFLLWPSVGLFVVVSLVHALELGTPVSPEGLVLAGGALAGAWFQRPLAPALLLAGCVGAVLSLVPLGGPDGPHPLSDTETWIFAFCAGTALLAIWSHLLLRRTLPPGRGSAR</sequence>
<protein>
    <submittedName>
        <fullName evidence="2">Uncharacterized protein</fullName>
    </submittedName>
</protein>
<dbReference type="RefSeq" id="WP_344244874.1">
    <property type="nucleotide sequence ID" value="NZ_BAAAHH010000034.1"/>
</dbReference>
<evidence type="ECO:0000313" key="2">
    <source>
        <dbReference type="EMBL" id="GAA0964490.1"/>
    </source>
</evidence>
<dbReference type="EMBL" id="BAAAHH010000034">
    <property type="protein sequence ID" value="GAA0964490.1"/>
    <property type="molecule type" value="Genomic_DNA"/>
</dbReference>
<keyword evidence="1" id="KW-0472">Membrane</keyword>
<feature type="transmembrane region" description="Helical" evidence="1">
    <location>
        <begin position="46"/>
        <end position="64"/>
    </location>
</feature>
<keyword evidence="1" id="KW-1133">Transmembrane helix</keyword>
<organism evidence="2 3">
    <name type="scientific">Actinocorallia libanotica</name>
    <dbReference type="NCBI Taxonomy" id="46162"/>
    <lineage>
        <taxon>Bacteria</taxon>
        <taxon>Bacillati</taxon>
        <taxon>Actinomycetota</taxon>
        <taxon>Actinomycetes</taxon>
        <taxon>Streptosporangiales</taxon>
        <taxon>Thermomonosporaceae</taxon>
        <taxon>Actinocorallia</taxon>
    </lineage>
</organism>